<organism evidence="3 4">
    <name type="scientific">Salinigranum rubrum</name>
    <dbReference type="NCBI Taxonomy" id="755307"/>
    <lineage>
        <taxon>Archaea</taxon>
        <taxon>Methanobacteriati</taxon>
        <taxon>Methanobacteriota</taxon>
        <taxon>Stenosarchaea group</taxon>
        <taxon>Halobacteria</taxon>
        <taxon>Halobacteriales</taxon>
        <taxon>Haloferacaceae</taxon>
        <taxon>Salinigranum</taxon>
    </lineage>
</organism>
<dbReference type="PANTHER" id="PTHR43380">
    <property type="entry name" value="2-OXOISOVALERATE DEHYDROGENASE SUBUNIT ALPHA, MITOCHONDRIAL"/>
    <property type="match status" value="1"/>
</dbReference>
<dbReference type="InterPro" id="IPR017596">
    <property type="entry name" value="PdhA/BkdA"/>
</dbReference>
<dbReference type="Gene3D" id="3.40.50.970">
    <property type="match status" value="1"/>
</dbReference>
<proteinExistence type="predicted"/>
<dbReference type="InterPro" id="IPR001017">
    <property type="entry name" value="DH_E1"/>
</dbReference>
<dbReference type="EMBL" id="CP026309">
    <property type="protein sequence ID" value="AUV83384.1"/>
    <property type="molecule type" value="Genomic_DNA"/>
</dbReference>
<feature type="domain" description="Dehydrogenase E1 component" evidence="2">
    <location>
        <begin position="40"/>
        <end position="321"/>
    </location>
</feature>
<evidence type="ECO:0000313" key="3">
    <source>
        <dbReference type="EMBL" id="AUV83384.1"/>
    </source>
</evidence>
<dbReference type="AlphaFoldDB" id="A0A2I8VNC5"/>
<dbReference type="GO" id="GO:0016624">
    <property type="term" value="F:oxidoreductase activity, acting on the aldehyde or oxo group of donors, disulfide as acceptor"/>
    <property type="evidence" value="ECO:0007669"/>
    <property type="project" value="InterPro"/>
</dbReference>
<dbReference type="OrthoDB" id="25266at2157"/>
<keyword evidence="4" id="KW-1185">Reference proteome</keyword>
<reference evidence="3 4" key="1">
    <citation type="submission" date="2018-01" db="EMBL/GenBank/DDBJ databases">
        <title>Complete genome sequence of Salinigranum rubrum GX10T, an extremely halophilic archaeon isolated from a marine solar saltern.</title>
        <authorList>
            <person name="Han S."/>
        </authorList>
    </citation>
    <scope>NUCLEOTIDE SEQUENCE [LARGE SCALE GENOMIC DNA]</scope>
    <source>
        <strain evidence="3 4">GX10</strain>
    </source>
</reference>
<evidence type="ECO:0000259" key="2">
    <source>
        <dbReference type="Pfam" id="PF00676"/>
    </source>
</evidence>
<keyword evidence="1" id="KW-0560">Oxidoreductase</keyword>
<gene>
    <name evidence="3" type="primary">pdhA</name>
    <name evidence="3" type="ORF">C2R22_18475</name>
</gene>
<dbReference type="CDD" id="cd02000">
    <property type="entry name" value="TPP_E1_PDC_ADC_BCADC"/>
    <property type="match status" value="1"/>
</dbReference>
<accession>A0A2I8VNC5</accession>
<protein>
    <submittedName>
        <fullName evidence="3">Pyruvate dehydrogenase (Acetyl-transferring) E1 component subunit alpha</fullName>
    </submittedName>
</protein>
<evidence type="ECO:0000313" key="4">
    <source>
        <dbReference type="Proteomes" id="UP000236584"/>
    </source>
</evidence>
<name>A0A2I8VNC5_9EURY</name>
<dbReference type="Pfam" id="PF00676">
    <property type="entry name" value="E1_dh"/>
    <property type="match status" value="1"/>
</dbReference>
<dbReference type="GO" id="GO:0044272">
    <property type="term" value="P:sulfur compound biosynthetic process"/>
    <property type="evidence" value="ECO:0007669"/>
    <property type="project" value="UniProtKB-ARBA"/>
</dbReference>
<dbReference type="GeneID" id="35594121"/>
<dbReference type="RefSeq" id="WP_103427073.1">
    <property type="nucleotide sequence ID" value="NZ_CP026309.1"/>
</dbReference>
<dbReference type="PANTHER" id="PTHR43380:SF1">
    <property type="entry name" value="2-OXOISOVALERATE DEHYDROGENASE SUBUNIT ALPHA, MITOCHONDRIAL"/>
    <property type="match status" value="1"/>
</dbReference>
<evidence type="ECO:0000256" key="1">
    <source>
        <dbReference type="ARBA" id="ARBA00023002"/>
    </source>
</evidence>
<dbReference type="GO" id="GO:0009083">
    <property type="term" value="P:branched-chain amino acid catabolic process"/>
    <property type="evidence" value="ECO:0007669"/>
    <property type="project" value="TreeGrafter"/>
</dbReference>
<dbReference type="KEGG" id="srub:C2R22_18475"/>
<dbReference type="SUPFAM" id="SSF52518">
    <property type="entry name" value="Thiamin diphosphate-binding fold (THDP-binding)"/>
    <property type="match status" value="1"/>
</dbReference>
<keyword evidence="3" id="KW-0670">Pyruvate</keyword>
<dbReference type="InterPro" id="IPR050771">
    <property type="entry name" value="Alpha-ketoacid_DH_E1_comp"/>
</dbReference>
<sequence length="362" mass="39233">MPRTTVAEFTVESLGILAPDGEVDEELVPDLSEETLRGMYRTMRRARRLDERAIALQRRGELGTYAPGIGQEAAQVASATALADGDWVVPAFREQAALLTRGTPMHAILAYAMGLEEGAAVGPDDRTLPPSIPVGSQALHAVGIGWAYAMRNEDPVALAYFGDGATSTGDVMEAFNSAGAYGAQTVFLCQNNQYAISTPRSKQSRAETLAQKAIGAGIRGIQVDGNDALAVYEATREALDHARDGDPVLVEALTYRRSMHTTSDDPRKYRQEDEEVDWDRRDPILRLESYLRERGILTDDDVAALEAELETEVADAIERAKGMAADVDPADMFEHAYGEMPPWLERQLTAFSGAQGGAVDGE</sequence>
<dbReference type="InterPro" id="IPR029061">
    <property type="entry name" value="THDP-binding"/>
</dbReference>
<dbReference type="NCBIfam" id="TIGR03181">
    <property type="entry name" value="PDH_E1_alph_x"/>
    <property type="match status" value="1"/>
</dbReference>
<dbReference type="Proteomes" id="UP000236584">
    <property type="component" value="Chromosome"/>
</dbReference>